<sequence>MAAPYLNVPGHANLDGYRAGLSEAGLEEECILHLSRDYEALPPFPALGTAIRKWYESARFDALVILPRGEDCVETAEFNREALGLPEALPVTELYFASRRSYEHPALPLATFDYRHIGMLAVDMLSDPESAGCERNVAAIAKKAAPGLEFQGFAGIFP</sequence>
<protein>
    <submittedName>
        <fullName evidence="1">Uncharacterized protein</fullName>
    </submittedName>
</protein>
<proteinExistence type="predicted"/>
<dbReference type="EMBL" id="VSSQ01016184">
    <property type="protein sequence ID" value="MPM57274.1"/>
    <property type="molecule type" value="Genomic_DNA"/>
</dbReference>
<organism evidence="1">
    <name type="scientific">bioreactor metagenome</name>
    <dbReference type="NCBI Taxonomy" id="1076179"/>
    <lineage>
        <taxon>unclassified sequences</taxon>
        <taxon>metagenomes</taxon>
        <taxon>ecological metagenomes</taxon>
    </lineage>
</organism>
<dbReference type="AlphaFoldDB" id="A0A645B6C6"/>
<evidence type="ECO:0000313" key="1">
    <source>
        <dbReference type="EMBL" id="MPM57274.1"/>
    </source>
</evidence>
<accession>A0A645B6C6</accession>
<gene>
    <name evidence="1" type="ORF">SDC9_104096</name>
</gene>
<comment type="caution">
    <text evidence="1">The sequence shown here is derived from an EMBL/GenBank/DDBJ whole genome shotgun (WGS) entry which is preliminary data.</text>
</comment>
<name>A0A645B6C6_9ZZZZ</name>
<reference evidence="1" key="1">
    <citation type="submission" date="2019-08" db="EMBL/GenBank/DDBJ databases">
        <authorList>
            <person name="Kucharzyk K."/>
            <person name="Murdoch R.W."/>
            <person name="Higgins S."/>
            <person name="Loffler F."/>
        </authorList>
    </citation>
    <scope>NUCLEOTIDE SEQUENCE</scope>
</reference>